<geneLocation type="plastid" evidence="1"/>
<proteinExistence type="predicted"/>
<dbReference type="AlphaFoldDB" id="A0A3G2QYL8"/>
<organism evidence="1">
    <name type="scientific">Synura sphagnicola</name>
    <dbReference type="NCBI Taxonomy" id="52556"/>
    <lineage>
        <taxon>Eukaryota</taxon>
        <taxon>Sar</taxon>
        <taxon>Stramenopiles</taxon>
        <taxon>Ochrophyta</taxon>
        <taxon>Synurophyceae</taxon>
        <taxon>Synurales</taxon>
        <taxon>Mallomonadaceae</taxon>
        <taxon>Synura</taxon>
    </lineage>
</organism>
<accession>A0A3G2QYL8</accession>
<evidence type="ECO:0000313" key="1">
    <source>
        <dbReference type="EMBL" id="AYO28206.1"/>
    </source>
</evidence>
<reference evidence="1" key="1">
    <citation type="submission" date="2018-08" db="EMBL/GenBank/DDBJ databases">
        <title>Comparative Plastid Genomics of Synurophyceae: Evolutionary Evidence of Lateral Gene Transfer and Inverted Repeat Dynamics.</title>
        <authorList>
            <person name="Kim J.I."/>
            <person name="Shin H."/>
            <person name="Skaloud P."/>
            <person name="Jung J."/>
            <person name="Yoon H.S."/>
            <person name="Archibald J.M."/>
            <person name="Shin W."/>
        </authorList>
    </citation>
    <scope>NUCLEOTIDE SEQUENCE</scope>
    <source>
        <strain evidence="1">FBCC200022</strain>
    </source>
</reference>
<protein>
    <submittedName>
        <fullName evidence="1">ClpN</fullName>
    </submittedName>
</protein>
<dbReference type="EMBL" id="MH795129">
    <property type="protein sequence ID" value="AYO28206.1"/>
    <property type="molecule type" value="Genomic_DNA"/>
</dbReference>
<gene>
    <name evidence="1" type="primary">clpN</name>
</gene>
<keyword evidence="1" id="KW-0934">Plastid</keyword>
<dbReference type="InterPro" id="IPR036628">
    <property type="entry name" value="Clp_N_dom_sf"/>
</dbReference>
<sequence length="334" mass="39709">MIKIIDSFKNKSLVIFQKLLDKFKSLSFWKKVEEVNGEQNSLDNLISNSKTREEKILIEKRKRNQVYRTLDYLLELNTYYDYFSLDSFKITKYAKFLAQLTNQKAVTTDFFFLAFFYANCDISEFLKKSSLDHEKIAAVVFDSISKETTKGKSLSKVLLMNLNIFTKLNSYFFKKESIVYDLPYSFEVHKIFQKASQNAIKRFQTPIISPEILLITLMEEERTKANRLIKKFLPVEKDWLLFRYELLKRVYKKELGIKKTIPKNQHYFAYLMNLELSDYEIENLMENETKFRYGVGLFRNNLMKAALETDLFSLISDDTFLSMKSKRIKRKYSS</sequence>
<name>A0A3G2QYL8_9STRA</name>
<dbReference type="Gene3D" id="1.10.1780.10">
    <property type="entry name" value="Clp, N-terminal domain"/>
    <property type="match status" value="1"/>
</dbReference>